<dbReference type="PROSITE" id="PS00409">
    <property type="entry name" value="PROKAR_NTER_METHYL"/>
    <property type="match status" value="1"/>
</dbReference>
<dbReference type="RefSeq" id="WP_285984595.1">
    <property type="nucleotide sequence ID" value="NZ_JASVDS010000009.1"/>
</dbReference>
<name>A0ABT7LQ25_9BURK</name>
<keyword evidence="1" id="KW-0812">Transmembrane</keyword>
<evidence type="ECO:0000256" key="1">
    <source>
        <dbReference type="SAM" id="Phobius"/>
    </source>
</evidence>
<accession>A0ABT7LQ25</accession>
<protein>
    <submittedName>
        <fullName evidence="2">Type II secretion system protein</fullName>
    </submittedName>
</protein>
<keyword evidence="3" id="KW-1185">Reference proteome</keyword>
<feature type="transmembrane region" description="Helical" evidence="1">
    <location>
        <begin position="21"/>
        <end position="47"/>
    </location>
</feature>
<organism evidence="2 3">
    <name type="scientific">Roseateles subflavus</name>
    <dbReference type="NCBI Taxonomy" id="3053353"/>
    <lineage>
        <taxon>Bacteria</taxon>
        <taxon>Pseudomonadati</taxon>
        <taxon>Pseudomonadota</taxon>
        <taxon>Betaproteobacteria</taxon>
        <taxon>Burkholderiales</taxon>
        <taxon>Sphaerotilaceae</taxon>
        <taxon>Roseateles</taxon>
    </lineage>
</organism>
<comment type="caution">
    <text evidence="2">The sequence shown here is derived from an EMBL/GenBank/DDBJ whole genome shotgun (WGS) entry which is preliminary data.</text>
</comment>
<dbReference type="EMBL" id="JASVDS010000009">
    <property type="protein sequence ID" value="MDL5034524.1"/>
    <property type="molecule type" value="Genomic_DNA"/>
</dbReference>
<proteinExistence type="predicted"/>
<evidence type="ECO:0000313" key="2">
    <source>
        <dbReference type="EMBL" id="MDL5034524.1"/>
    </source>
</evidence>
<keyword evidence="1" id="KW-1133">Transmembrane helix</keyword>
<dbReference type="InterPro" id="IPR012902">
    <property type="entry name" value="N_methyl_site"/>
</dbReference>
<keyword evidence="1" id="KW-0472">Membrane</keyword>
<reference evidence="2 3" key="1">
    <citation type="submission" date="2023-06" db="EMBL/GenBank/DDBJ databases">
        <title>Pelomonas sp. APW6 16S ribosomal RNA gene genome sequencing and assembly.</title>
        <authorList>
            <person name="Woo H."/>
        </authorList>
    </citation>
    <scope>NUCLEOTIDE SEQUENCE [LARGE SCALE GENOMIC DNA]</scope>
    <source>
        <strain evidence="2 3">APW6</strain>
    </source>
</reference>
<dbReference type="Proteomes" id="UP001238603">
    <property type="component" value="Unassembled WGS sequence"/>
</dbReference>
<gene>
    <name evidence="2" type="ORF">QRD43_21650</name>
</gene>
<sequence>MPAMHARPRLPPRSHRSAAGLTLIELLMFIMVVGLALAAVLQVFALATKSSADPQVQRQALAIAESLLQEVQLQPFTFCDPDDANVATATNAAVGAGTLNCATQAESAMGPEAGETRSGVPQFDNVNDYHGFSMNGIADITGTAVTGLADYNVSVTVAPAGLGGVAAGDALRITVTVTGPGSTSVTLQGYRTRHAPNAA</sequence>
<evidence type="ECO:0000313" key="3">
    <source>
        <dbReference type="Proteomes" id="UP001238603"/>
    </source>
</evidence>